<comment type="caution">
    <text evidence="1">The sequence shown here is derived from an EMBL/GenBank/DDBJ whole genome shotgun (WGS) entry which is preliminary data.</text>
</comment>
<gene>
    <name evidence="1" type="ORF">D3875_11075</name>
</gene>
<protein>
    <submittedName>
        <fullName evidence="1">Uncharacterized protein</fullName>
    </submittedName>
</protein>
<reference evidence="1 2" key="1">
    <citation type="submission" date="2018-09" db="EMBL/GenBank/DDBJ databases">
        <authorList>
            <person name="Zhu H."/>
        </authorList>
    </citation>
    <scope>NUCLEOTIDE SEQUENCE [LARGE SCALE GENOMIC DNA]</scope>
    <source>
        <strain evidence="1 2">K2S05-167</strain>
    </source>
</reference>
<keyword evidence="2" id="KW-1185">Reference proteome</keyword>
<organism evidence="1 2">
    <name type="scientific">Deinococcus cavernae</name>
    <dbReference type="NCBI Taxonomy" id="2320857"/>
    <lineage>
        <taxon>Bacteria</taxon>
        <taxon>Thermotogati</taxon>
        <taxon>Deinococcota</taxon>
        <taxon>Deinococci</taxon>
        <taxon>Deinococcales</taxon>
        <taxon>Deinococcaceae</taxon>
        <taxon>Deinococcus</taxon>
    </lineage>
</organism>
<accession>A0A418V7E4</accession>
<proteinExistence type="predicted"/>
<evidence type="ECO:0000313" key="1">
    <source>
        <dbReference type="EMBL" id="RJF72017.1"/>
    </source>
</evidence>
<dbReference type="Proteomes" id="UP000286287">
    <property type="component" value="Unassembled WGS sequence"/>
</dbReference>
<dbReference type="AlphaFoldDB" id="A0A418V7E4"/>
<dbReference type="EMBL" id="QYUJ01000014">
    <property type="protein sequence ID" value="RJF72017.1"/>
    <property type="molecule type" value="Genomic_DNA"/>
</dbReference>
<name>A0A418V7E4_9DEIO</name>
<evidence type="ECO:0000313" key="2">
    <source>
        <dbReference type="Proteomes" id="UP000286287"/>
    </source>
</evidence>
<sequence>MIKLFNRSSPPFSLNATQERDILHLVQLGREVEAVKQIRRWTRLPLPEAVSMVAGYRSAHRPLAGD</sequence>
<dbReference type="RefSeq" id="WP_119763736.1">
    <property type="nucleotide sequence ID" value="NZ_QYUJ01000014.1"/>
</dbReference>